<evidence type="ECO:0000256" key="3">
    <source>
        <dbReference type="ARBA" id="ARBA00022448"/>
    </source>
</evidence>
<protein>
    <submittedName>
        <fullName evidence="13">p-loop containing nucleoside triphosphate hydrolase protein</fullName>
    </submittedName>
</protein>
<dbReference type="InterPro" id="IPR011527">
    <property type="entry name" value="ABC1_TM_dom"/>
</dbReference>
<evidence type="ECO:0000313" key="13">
    <source>
        <dbReference type="EMBL" id="KZO97231.1"/>
    </source>
</evidence>
<keyword evidence="5" id="KW-0547">Nucleotide-binding</keyword>
<evidence type="ECO:0000256" key="10">
    <source>
        <dbReference type="SAM" id="Phobius"/>
    </source>
</evidence>
<dbReference type="Pfam" id="PF00664">
    <property type="entry name" value="ABC_membrane"/>
    <property type="match status" value="2"/>
</dbReference>
<evidence type="ECO:0000256" key="7">
    <source>
        <dbReference type="ARBA" id="ARBA00022989"/>
    </source>
</evidence>
<evidence type="ECO:0000256" key="4">
    <source>
        <dbReference type="ARBA" id="ARBA00022692"/>
    </source>
</evidence>
<feature type="transmembrane region" description="Helical" evidence="10">
    <location>
        <begin position="265"/>
        <end position="284"/>
    </location>
</feature>
<sequence>MDPPTDGAPAPVQEDPAGEELSEKVSPSQEQTAIAGPPHLSLIREEPPSTSEKRTPDIDEKGARTESNDSPSEKHAPGEPQPETKRHFWQRKPAPSSDLTPAELTALKAIVDEPLSAVAFSALFRFSTPFELFLNSLGLICAIGAGAAQPCMSLMFGKLTQSFVTFGAALGGDDFSAVADMFLGVARQDAMYIAIIAAGMYVTTHIYMLIWSYTGELSAKRIRERYLQAVLRQDIAFFDTLGAGEVSTRIQSNTQLIQAGIGEKVPIVVTYLSSFVTGYIIAYIRSWRLALALTSILPCISISVGIVSYFVGRALRTNQDAIAASGSLAEEVISTIRTTKAFEIQHILSRLYRMHVEVAYHAQMTNMISQSVLMWVFFFVLWSAYALSFYYGTTLVLDGIGDVGVIVNVFMAIVMGSFSLAQMAPEMQSIAAARTAASTIWATIDRVPTIDSLSPAGLQPPTCEGRITFSNVHFKYPSRPDVKVLKGLSIEFQPGKTAALVGASGSGKSTIVSMVERFYDPIDGSVMLDGVDLRDLNLQWLRSQIGLVSQEPTLFATTVKENIAYGLLGTPHENASPEEKFVLIKNAAVEANADSFIRGLPDGYETNVGQAGLLMSGGQKQRIAIARAIVSNPRILLLDEATSALDTQSEGVVQEALDKASRGRTTITIAHRLTTIKDAEHIYVMDSGMVVEHGTHDQLVSYDGSYSRLVNAQKLREEKHHDPEEIPLVGTETRTSADDDVESVISVKPEGNTRPSKELARSVTLRSVASAITNKDARGISDNTLAADKNYSLSYLFYRMGKLAKEALPYYWCGTFCAMVTGMVYPVFGIVYGGAIQDFQGTGETLRAAGNHNALQFFVIAIVASAFLCLQCLFFGKAAAILTSQIRNSSFDALMRQDVSWYDEERHSTGVLTSSLAENPQKVNGLGGATLGAIVQSLTTVVGGAIVALSFGWKIALVGIACLPLTLMAGIVRLQVVVLKDRRNMIAYEESSKLACEVAGAIRTVASLKRERSACAEYSRSLEEPLRHSQRTYVFSTGLYAFSQAASFGTIALLFWYGSGLMATQGYSVKNFFITMMSVIFGSMTAGSVFALVPDISLAKGGAASTVTLLDSEPTIVSDDGAQTLPPDVKGQLEFRGVHFRYPSRPRIPVLRGVNLMVKPGESVAICGASGCGKSTMIQLVERFYDPLFGDVTIDGVSLRRLDLANYHNHIAIVSQEPTLYAGTIRFNILLGAIKPTEEVTQEELEDACRNANILDFITSLPDGFETQVGNKGTALSGGQKQRIAIARALIRNPKVLLLDEATSALDSQSEKVVQEALDKASRGRTTIAIAHRLSTIQNCDRIYFMRDGVVEEQGTHDELLEKRGG</sequence>
<dbReference type="InterPro" id="IPR039421">
    <property type="entry name" value="Type_1_exporter"/>
</dbReference>
<keyword evidence="13" id="KW-0378">Hydrolase</keyword>
<dbReference type="STRING" id="1330018.A0A167N0Z8"/>
<keyword evidence="7 10" id="KW-1133">Transmembrane helix</keyword>
<dbReference type="GO" id="GO:0090374">
    <property type="term" value="P:oligopeptide export from mitochondrion"/>
    <property type="evidence" value="ECO:0007669"/>
    <property type="project" value="TreeGrafter"/>
</dbReference>
<dbReference type="OrthoDB" id="6500128at2759"/>
<feature type="domain" description="ABC transporter" evidence="11">
    <location>
        <begin position="467"/>
        <end position="712"/>
    </location>
</feature>
<dbReference type="Pfam" id="PF00005">
    <property type="entry name" value="ABC_tran"/>
    <property type="match status" value="2"/>
</dbReference>
<keyword evidence="14" id="KW-1185">Reference proteome</keyword>
<reference evidence="13 14" key="1">
    <citation type="journal article" date="2016" name="Mol. Biol. Evol.">
        <title>Comparative Genomics of Early-Diverging Mushroom-Forming Fungi Provides Insights into the Origins of Lignocellulose Decay Capabilities.</title>
        <authorList>
            <person name="Nagy L.G."/>
            <person name="Riley R."/>
            <person name="Tritt A."/>
            <person name="Adam C."/>
            <person name="Daum C."/>
            <person name="Floudas D."/>
            <person name="Sun H."/>
            <person name="Yadav J.S."/>
            <person name="Pangilinan J."/>
            <person name="Larsson K.H."/>
            <person name="Matsuura K."/>
            <person name="Barry K."/>
            <person name="Labutti K."/>
            <person name="Kuo R."/>
            <person name="Ohm R.A."/>
            <person name="Bhattacharya S.S."/>
            <person name="Shirouzu T."/>
            <person name="Yoshinaga Y."/>
            <person name="Martin F.M."/>
            <person name="Grigoriev I.V."/>
            <person name="Hibbett D.S."/>
        </authorList>
    </citation>
    <scope>NUCLEOTIDE SEQUENCE [LARGE SCALE GENOMIC DNA]</scope>
    <source>
        <strain evidence="13 14">TUFC12733</strain>
    </source>
</reference>
<feature type="transmembrane region" description="Helical" evidence="10">
    <location>
        <begin position="955"/>
        <end position="976"/>
    </location>
</feature>
<dbReference type="PROSITE" id="PS50893">
    <property type="entry name" value="ABC_TRANSPORTER_2"/>
    <property type="match status" value="2"/>
</dbReference>
<dbReference type="EMBL" id="KV417280">
    <property type="protein sequence ID" value="KZO97231.1"/>
    <property type="molecule type" value="Genomic_DNA"/>
</dbReference>
<feature type="transmembrane region" description="Helical" evidence="10">
    <location>
        <begin position="926"/>
        <end position="949"/>
    </location>
</feature>
<feature type="transmembrane region" description="Helical" evidence="10">
    <location>
        <begin position="1072"/>
        <end position="1093"/>
    </location>
</feature>
<dbReference type="GO" id="GO:0016887">
    <property type="term" value="F:ATP hydrolysis activity"/>
    <property type="evidence" value="ECO:0007669"/>
    <property type="project" value="InterPro"/>
</dbReference>
<comment type="subcellular location">
    <subcellularLocation>
        <location evidence="1">Membrane</location>
        <topology evidence="1">Multi-pass membrane protein</topology>
    </subcellularLocation>
</comment>
<dbReference type="CDD" id="cd18578">
    <property type="entry name" value="ABC_6TM_Pgp_ABCB1_D2_like"/>
    <property type="match status" value="1"/>
</dbReference>
<feature type="compositionally biased region" description="Basic and acidic residues" evidence="9">
    <location>
        <begin position="42"/>
        <end position="86"/>
    </location>
</feature>
<feature type="region of interest" description="Disordered" evidence="9">
    <location>
        <begin position="1"/>
        <end position="97"/>
    </location>
</feature>
<keyword evidence="4 10" id="KW-0812">Transmembrane</keyword>
<evidence type="ECO:0000256" key="1">
    <source>
        <dbReference type="ARBA" id="ARBA00004141"/>
    </source>
</evidence>
<feature type="transmembrane region" description="Helical" evidence="10">
    <location>
        <begin position="372"/>
        <end position="391"/>
    </location>
</feature>
<keyword evidence="8 10" id="KW-0472">Membrane</keyword>
<feature type="domain" description="ABC transporter" evidence="11">
    <location>
        <begin position="1133"/>
        <end position="1366"/>
    </location>
</feature>
<dbReference type="FunFam" id="3.40.50.300:FF:000205">
    <property type="entry name" value="ABC transporter B family member 4"/>
    <property type="match status" value="1"/>
</dbReference>
<feature type="transmembrane region" description="Helical" evidence="10">
    <location>
        <begin position="190"/>
        <end position="213"/>
    </location>
</feature>
<dbReference type="Gene3D" id="1.20.1560.10">
    <property type="entry name" value="ABC transporter type 1, transmembrane domain"/>
    <property type="match status" value="2"/>
</dbReference>
<dbReference type="GO" id="GO:0015421">
    <property type="term" value="F:ABC-type oligopeptide transporter activity"/>
    <property type="evidence" value="ECO:0007669"/>
    <property type="project" value="TreeGrafter"/>
</dbReference>
<feature type="transmembrane region" description="Helical" evidence="10">
    <location>
        <begin position="290"/>
        <end position="311"/>
    </location>
</feature>
<evidence type="ECO:0000256" key="5">
    <source>
        <dbReference type="ARBA" id="ARBA00022741"/>
    </source>
</evidence>
<comment type="similarity">
    <text evidence="2">Belongs to the ABC transporter superfamily. ABCB family. Multidrug resistance exporter (TC 3.A.1.201) subfamily.</text>
</comment>
<dbReference type="Gene3D" id="3.40.50.300">
    <property type="entry name" value="P-loop containing nucleotide triphosphate hydrolases"/>
    <property type="match status" value="2"/>
</dbReference>
<dbReference type="SUPFAM" id="SSF52540">
    <property type="entry name" value="P-loop containing nucleoside triphosphate hydrolases"/>
    <property type="match status" value="2"/>
</dbReference>
<evidence type="ECO:0000256" key="2">
    <source>
        <dbReference type="ARBA" id="ARBA00007577"/>
    </source>
</evidence>
<evidence type="ECO:0000259" key="12">
    <source>
        <dbReference type="PROSITE" id="PS50929"/>
    </source>
</evidence>
<feature type="domain" description="ABC transmembrane type-1" evidence="12">
    <location>
        <begin position="137"/>
        <end position="432"/>
    </location>
</feature>
<organism evidence="13 14">
    <name type="scientific">Calocera viscosa (strain TUFC12733)</name>
    <dbReference type="NCBI Taxonomy" id="1330018"/>
    <lineage>
        <taxon>Eukaryota</taxon>
        <taxon>Fungi</taxon>
        <taxon>Dikarya</taxon>
        <taxon>Basidiomycota</taxon>
        <taxon>Agaricomycotina</taxon>
        <taxon>Dacrymycetes</taxon>
        <taxon>Dacrymycetales</taxon>
        <taxon>Dacrymycetaceae</taxon>
        <taxon>Calocera</taxon>
    </lineage>
</organism>
<keyword evidence="3" id="KW-0813">Transport</keyword>
<feature type="transmembrane region" description="Helical" evidence="10">
    <location>
        <begin position="1033"/>
        <end position="1057"/>
    </location>
</feature>
<dbReference type="InterPro" id="IPR003593">
    <property type="entry name" value="AAA+_ATPase"/>
</dbReference>
<dbReference type="PROSITE" id="PS50929">
    <property type="entry name" value="ABC_TM1F"/>
    <property type="match status" value="2"/>
</dbReference>
<evidence type="ECO:0000256" key="9">
    <source>
        <dbReference type="SAM" id="MobiDB-lite"/>
    </source>
</evidence>
<accession>A0A167N0Z8</accession>
<dbReference type="GO" id="GO:0005743">
    <property type="term" value="C:mitochondrial inner membrane"/>
    <property type="evidence" value="ECO:0007669"/>
    <property type="project" value="TreeGrafter"/>
</dbReference>
<dbReference type="FunFam" id="3.40.50.300:FF:000913">
    <property type="entry name" value="ABC multidrug transporter SitT"/>
    <property type="match status" value="1"/>
</dbReference>
<feature type="transmembrane region" description="Helical" evidence="10">
    <location>
        <begin position="403"/>
        <end position="421"/>
    </location>
</feature>
<evidence type="ECO:0000313" key="14">
    <source>
        <dbReference type="Proteomes" id="UP000076738"/>
    </source>
</evidence>
<dbReference type="Proteomes" id="UP000076738">
    <property type="component" value="Unassembled WGS sequence"/>
</dbReference>
<dbReference type="InterPro" id="IPR017871">
    <property type="entry name" value="ABC_transporter-like_CS"/>
</dbReference>
<dbReference type="CDD" id="cd03249">
    <property type="entry name" value="ABC_MTABC3_MDL1_MDL2"/>
    <property type="match status" value="2"/>
</dbReference>
<dbReference type="SUPFAM" id="SSF90123">
    <property type="entry name" value="ABC transporter transmembrane region"/>
    <property type="match status" value="2"/>
</dbReference>
<dbReference type="InterPro" id="IPR003439">
    <property type="entry name" value="ABC_transporter-like_ATP-bd"/>
</dbReference>
<keyword evidence="6" id="KW-0067">ATP-binding</keyword>
<proteinExistence type="inferred from homology"/>
<evidence type="ECO:0000259" key="11">
    <source>
        <dbReference type="PROSITE" id="PS50893"/>
    </source>
</evidence>
<gene>
    <name evidence="13" type="ORF">CALVIDRAFT_480150</name>
</gene>
<dbReference type="GO" id="GO:0005524">
    <property type="term" value="F:ATP binding"/>
    <property type="evidence" value="ECO:0007669"/>
    <property type="project" value="UniProtKB-KW"/>
</dbReference>
<feature type="domain" description="ABC transmembrane type-1" evidence="12">
    <location>
        <begin position="814"/>
        <end position="1098"/>
    </location>
</feature>
<dbReference type="PANTHER" id="PTHR43394:SF27">
    <property type="entry name" value="ATP-DEPENDENT TRANSLOCASE ABCB1-LIKE"/>
    <property type="match status" value="1"/>
</dbReference>
<feature type="transmembrane region" description="Helical" evidence="10">
    <location>
        <begin position="855"/>
        <end position="876"/>
    </location>
</feature>
<evidence type="ECO:0000256" key="8">
    <source>
        <dbReference type="ARBA" id="ARBA00023136"/>
    </source>
</evidence>
<dbReference type="SMART" id="SM00382">
    <property type="entry name" value="AAA"/>
    <property type="match status" value="2"/>
</dbReference>
<dbReference type="PANTHER" id="PTHR43394">
    <property type="entry name" value="ATP-DEPENDENT PERMEASE MDL1, MITOCHONDRIAL"/>
    <property type="match status" value="1"/>
</dbReference>
<name>A0A167N0Z8_CALVF</name>
<dbReference type="PROSITE" id="PS00211">
    <property type="entry name" value="ABC_TRANSPORTER_1"/>
    <property type="match status" value="2"/>
</dbReference>
<feature type="transmembrane region" description="Helical" evidence="10">
    <location>
        <begin position="809"/>
        <end position="835"/>
    </location>
</feature>
<dbReference type="InterPro" id="IPR027417">
    <property type="entry name" value="P-loop_NTPase"/>
</dbReference>
<evidence type="ECO:0000256" key="6">
    <source>
        <dbReference type="ARBA" id="ARBA00022840"/>
    </source>
</evidence>
<dbReference type="InterPro" id="IPR036640">
    <property type="entry name" value="ABC1_TM_sf"/>
</dbReference>
<dbReference type="CDD" id="cd18577">
    <property type="entry name" value="ABC_6TM_Pgp_ABCB1_D1_like"/>
    <property type="match status" value="1"/>
</dbReference>